<dbReference type="AlphaFoldDB" id="X6N4D1"/>
<reference evidence="2 3" key="1">
    <citation type="journal article" date="2013" name="Curr. Biol.">
        <title>The Genome of the Foraminiferan Reticulomyxa filosa.</title>
        <authorList>
            <person name="Glockner G."/>
            <person name="Hulsmann N."/>
            <person name="Schleicher M."/>
            <person name="Noegel A.A."/>
            <person name="Eichinger L."/>
            <person name="Gallinger C."/>
            <person name="Pawlowski J."/>
            <person name="Sierra R."/>
            <person name="Euteneuer U."/>
            <person name="Pillet L."/>
            <person name="Moustafa A."/>
            <person name="Platzer M."/>
            <person name="Groth M."/>
            <person name="Szafranski K."/>
            <person name="Schliwa M."/>
        </authorList>
    </citation>
    <scope>NUCLEOTIDE SEQUENCE [LARGE SCALE GENOMIC DNA]</scope>
</reference>
<accession>X6N4D1</accession>
<feature type="coiled-coil region" evidence="1">
    <location>
        <begin position="216"/>
        <end position="243"/>
    </location>
</feature>
<name>X6N4D1_RETFI</name>
<evidence type="ECO:0000313" key="3">
    <source>
        <dbReference type="Proteomes" id="UP000023152"/>
    </source>
</evidence>
<proteinExistence type="predicted"/>
<keyword evidence="1" id="KW-0175">Coiled coil</keyword>
<sequence length="282" mass="33374">MHFLCLIVSIFDLTILHYLVFCPKLFTNGRGLSWKTQFFLTKALKQKPVEVKNPKFNCVDHRKEKWTTNLRENTFVLQLKKTKVKEDIQKMKNEIQSMEAATNEVMTESKEKKATIDALRKQLNTLHSQKLIFEKKCCTQTRTNEELLRRFMANIHFYQKRSVNDCVTLFEYYQKISPNKIALVLNNDFVEMRDVNDIHYCKHITFKETQSNDSKKKELKEREEEALKKLIAKRQEKALLENDKDIAKSGEIPTQPSANDIMSAYQIKMQQFCNEFQVMLEE</sequence>
<protein>
    <submittedName>
        <fullName evidence="2">Uncharacterized protein</fullName>
    </submittedName>
</protein>
<gene>
    <name evidence="2" type="ORF">RFI_16447</name>
</gene>
<dbReference type="EMBL" id="ASPP01012276">
    <property type="protein sequence ID" value="ETO20773.1"/>
    <property type="molecule type" value="Genomic_DNA"/>
</dbReference>
<dbReference type="Proteomes" id="UP000023152">
    <property type="component" value="Unassembled WGS sequence"/>
</dbReference>
<comment type="caution">
    <text evidence="2">The sequence shown here is derived from an EMBL/GenBank/DDBJ whole genome shotgun (WGS) entry which is preliminary data.</text>
</comment>
<organism evidence="2 3">
    <name type="scientific">Reticulomyxa filosa</name>
    <dbReference type="NCBI Taxonomy" id="46433"/>
    <lineage>
        <taxon>Eukaryota</taxon>
        <taxon>Sar</taxon>
        <taxon>Rhizaria</taxon>
        <taxon>Retaria</taxon>
        <taxon>Foraminifera</taxon>
        <taxon>Monothalamids</taxon>
        <taxon>Reticulomyxidae</taxon>
        <taxon>Reticulomyxa</taxon>
    </lineage>
</organism>
<evidence type="ECO:0000256" key="1">
    <source>
        <dbReference type="SAM" id="Coils"/>
    </source>
</evidence>
<keyword evidence="3" id="KW-1185">Reference proteome</keyword>
<evidence type="ECO:0000313" key="2">
    <source>
        <dbReference type="EMBL" id="ETO20773.1"/>
    </source>
</evidence>
<feature type="coiled-coil region" evidence="1">
    <location>
        <begin position="81"/>
        <end position="129"/>
    </location>
</feature>